<evidence type="ECO:0000313" key="3">
    <source>
        <dbReference type="Proteomes" id="UP001597231"/>
    </source>
</evidence>
<name>A0ABW3TSI6_9BACL</name>
<proteinExistence type="predicted"/>
<keyword evidence="3" id="KW-1185">Reference proteome</keyword>
<dbReference type="RefSeq" id="WP_336825092.1">
    <property type="nucleotide sequence ID" value="NZ_JBHTLT010000003.1"/>
</dbReference>
<organism evidence="2 3">
    <name type="scientific">Sporosarcina contaminans</name>
    <dbReference type="NCBI Taxonomy" id="633403"/>
    <lineage>
        <taxon>Bacteria</taxon>
        <taxon>Bacillati</taxon>
        <taxon>Bacillota</taxon>
        <taxon>Bacilli</taxon>
        <taxon>Bacillales</taxon>
        <taxon>Caryophanaceae</taxon>
        <taxon>Sporosarcina</taxon>
    </lineage>
</organism>
<comment type="caution">
    <text evidence="2">The sequence shown here is derived from an EMBL/GenBank/DDBJ whole genome shotgun (WGS) entry which is preliminary data.</text>
</comment>
<dbReference type="Proteomes" id="UP001597231">
    <property type="component" value="Unassembled WGS sequence"/>
</dbReference>
<protein>
    <recommendedName>
        <fullName evidence="4">Methyl-accepting chemotaxis protein</fullName>
    </recommendedName>
</protein>
<evidence type="ECO:0000256" key="1">
    <source>
        <dbReference type="SAM" id="Coils"/>
    </source>
</evidence>
<evidence type="ECO:0000313" key="2">
    <source>
        <dbReference type="EMBL" id="MFD1203690.1"/>
    </source>
</evidence>
<accession>A0ABW3TSI6</accession>
<feature type="coiled-coil region" evidence="1">
    <location>
        <begin position="10"/>
        <end position="96"/>
    </location>
</feature>
<keyword evidence="1" id="KW-0175">Coiled coil</keyword>
<sequence length="106" mass="12037">MVKQQDNQMEQQFQNEKKNILQKLQKASQTIQQMNTLFDTQSAQQAGQQLQQASQLLNQMQAVAVTEASSTVQQQLEQVRKQIDQAAQTLQLIETLNSSNKSFKKG</sequence>
<dbReference type="EMBL" id="JBHTLT010000003">
    <property type="protein sequence ID" value="MFD1203690.1"/>
    <property type="molecule type" value="Genomic_DNA"/>
</dbReference>
<reference evidence="3" key="1">
    <citation type="journal article" date="2019" name="Int. J. Syst. Evol. Microbiol.">
        <title>The Global Catalogue of Microorganisms (GCM) 10K type strain sequencing project: providing services to taxonomists for standard genome sequencing and annotation.</title>
        <authorList>
            <consortium name="The Broad Institute Genomics Platform"/>
            <consortium name="The Broad Institute Genome Sequencing Center for Infectious Disease"/>
            <person name="Wu L."/>
            <person name="Ma J."/>
        </authorList>
    </citation>
    <scope>NUCLEOTIDE SEQUENCE [LARGE SCALE GENOMIC DNA]</scope>
    <source>
        <strain evidence="3">CCUG 53915</strain>
    </source>
</reference>
<gene>
    <name evidence="2" type="ORF">ACFQ38_00870</name>
</gene>
<evidence type="ECO:0008006" key="4">
    <source>
        <dbReference type="Google" id="ProtNLM"/>
    </source>
</evidence>